<name>A0A226WKS5_CABSO</name>
<dbReference type="EMBL" id="MTHB01000294">
    <property type="protein sequence ID" value="OXC71791.1"/>
    <property type="molecule type" value="Genomic_DNA"/>
</dbReference>
<dbReference type="AlphaFoldDB" id="A0A226WKS5"/>
<evidence type="ECO:0000313" key="1">
    <source>
        <dbReference type="EMBL" id="OXC71791.1"/>
    </source>
</evidence>
<sequence>MLGLPCANEQLLSIIDYVSEDGPRVAVDLAVTIRAATDSLAT</sequence>
<proteinExistence type="predicted"/>
<reference evidence="2" key="1">
    <citation type="submission" date="2017-01" db="EMBL/GenBank/DDBJ databases">
        <title>Genome Analysis of Deinococcus marmoris KOPRI26562.</title>
        <authorList>
            <person name="Kim J.H."/>
            <person name="Oh H.-M."/>
        </authorList>
    </citation>
    <scope>NUCLEOTIDE SEQUENCE [LARGE SCALE GENOMIC DNA]</scope>
    <source>
        <strain evidence="2">PAMC 26633</strain>
    </source>
</reference>
<accession>A0A226WKS5</accession>
<dbReference type="RefSeq" id="WP_256983913.1">
    <property type="nucleotide sequence ID" value="NZ_MTHB01000294.1"/>
</dbReference>
<gene>
    <name evidence="1" type="ORF">BSU04_45225</name>
</gene>
<evidence type="ECO:0000313" key="2">
    <source>
        <dbReference type="Proteomes" id="UP000214720"/>
    </source>
</evidence>
<dbReference type="Proteomes" id="UP000214720">
    <property type="component" value="Unassembled WGS sequence"/>
</dbReference>
<protein>
    <submittedName>
        <fullName evidence="1">Uncharacterized protein</fullName>
    </submittedName>
</protein>
<organism evidence="1 2">
    <name type="scientific">Caballeronia sordidicola</name>
    <name type="common">Burkholderia sordidicola</name>
    <dbReference type="NCBI Taxonomy" id="196367"/>
    <lineage>
        <taxon>Bacteria</taxon>
        <taxon>Pseudomonadati</taxon>
        <taxon>Pseudomonadota</taxon>
        <taxon>Betaproteobacteria</taxon>
        <taxon>Burkholderiales</taxon>
        <taxon>Burkholderiaceae</taxon>
        <taxon>Caballeronia</taxon>
    </lineage>
</organism>
<comment type="caution">
    <text evidence="1">The sequence shown here is derived from an EMBL/GenBank/DDBJ whole genome shotgun (WGS) entry which is preliminary data.</text>
</comment>